<dbReference type="SUPFAM" id="SSF55681">
    <property type="entry name" value="Class II aaRS and biotin synthetases"/>
    <property type="match status" value="1"/>
</dbReference>
<dbReference type="InterPro" id="IPR004365">
    <property type="entry name" value="NA-bd_OB_tRNA"/>
</dbReference>
<keyword evidence="2 8" id="KW-0436">Ligase</keyword>
<evidence type="ECO:0000256" key="5">
    <source>
        <dbReference type="ARBA" id="ARBA00022840"/>
    </source>
</evidence>
<comment type="subunit">
    <text evidence="8">Homodimer.</text>
</comment>
<comment type="cofactor">
    <cofactor evidence="8 9">
        <name>Mg(2+)</name>
        <dbReference type="ChEBI" id="CHEBI:18420"/>
    </cofactor>
    <text evidence="8 9">Binds 3 Mg(2+) ions per subunit.</text>
</comment>
<dbReference type="EMBL" id="JBHUIT010000017">
    <property type="protein sequence ID" value="MFD2256970.1"/>
    <property type="molecule type" value="Genomic_DNA"/>
</dbReference>
<dbReference type="GO" id="GO:0004824">
    <property type="term" value="F:lysine-tRNA ligase activity"/>
    <property type="evidence" value="ECO:0007669"/>
    <property type="project" value="UniProtKB-EC"/>
</dbReference>
<evidence type="ECO:0000256" key="9">
    <source>
        <dbReference type="RuleBase" id="RU000336"/>
    </source>
</evidence>
<comment type="catalytic activity">
    <reaction evidence="7 8 9">
        <text>tRNA(Lys) + L-lysine + ATP = L-lysyl-tRNA(Lys) + AMP + diphosphate</text>
        <dbReference type="Rhea" id="RHEA:20792"/>
        <dbReference type="Rhea" id="RHEA-COMP:9696"/>
        <dbReference type="Rhea" id="RHEA-COMP:9697"/>
        <dbReference type="ChEBI" id="CHEBI:30616"/>
        <dbReference type="ChEBI" id="CHEBI:32551"/>
        <dbReference type="ChEBI" id="CHEBI:33019"/>
        <dbReference type="ChEBI" id="CHEBI:78442"/>
        <dbReference type="ChEBI" id="CHEBI:78529"/>
        <dbReference type="ChEBI" id="CHEBI:456215"/>
        <dbReference type="EC" id="6.1.1.6"/>
    </reaction>
</comment>
<evidence type="ECO:0000256" key="3">
    <source>
        <dbReference type="ARBA" id="ARBA00022723"/>
    </source>
</evidence>
<dbReference type="RefSeq" id="WP_386820258.1">
    <property type="nucleotide sequence ID" value="NZ_JBHUIT010000017.1"/>
</dbReference>
<dbReference type="InterPro" id="IPR045864">
    <property type="entry name" value="aa-tRNA-synth_II/BPL/LPL"/>
</dbReference>
<evidence type="ECO:0000259" key="10">
    <source>
        <dbReference type="PROSITE" id="PS50862"/>
    </source>
</evidence>
<evidence type="ECO:0000313" key="12">
    <source>
        <dbReference type="Proteomes" id="UP001597375"/>
    </source>
</evidence>
<dbReference type="Pfam" id="PF01336">
    <property type="entry name" value="tRNA_anti-codon"/>
    <property type="match status" value="1"/>
</dbReference>
<sequence>MNTSPRLILKLNKKSGVYSFSHDMLAGLAYINYCKRDMSEATPQPQSTEAELIAVRREKLAKLRELGVDPFGARFETTVTPADLRADFTEGRQVTTAGRIIALRDMGKSVFFSIGDAHGSIQGYLSIKGLDETQAAIWKCIDRGDWIGVSGETFLTRTGEPTIKVDSFTVLSKSLRPMPDKFHGLTDRETKYRKRHLDLIGNPESASLFITRSRMLAEIRSFLHERGFLEVETPMLQSVAGGAAARPFETHHNALGMPLTLRIAPELFLKRLLVGGFTKVFELNRNFRNEGISRRHNPEFTMLEAYWAFSDFEEMANLVEEMTCHLAQKFCGGLQIEHKNEEGEVIRTINLERPWKRANYHDLIKGAAGEDFFEITPEQRRTKCEELGIQLSENMEDYEVIQQVFEKKVEEHTFDPCFVTRVASELIPLAKVTPGGKTVEVYELIINGQEISPGYSELNDPDVQKQRLEHQAGGEEEQKVDYDFIETLEHGMPPAGGIGIGIDRLVMMLTGAPTIRDVVLFPLLKKKD</sequence>
<comment type="subcellular location">
    <subcellularLocation>
        <location evidence="8">Cytoplasm</location>
    </subcellularLocation>
</comment>
<dbReference type="NCBIfam" id="TIGR00499">
    <property type="entry name" value="lysS_bact"/>
    <property type="match status" value="1"/>
</dbReference>
<keyword evidence="8 9" id="KW-0460">Magnesium</keyword>
<evidence type="ECO:0000256" key="2">
    <source>
        <dbReference type="ARBA" id="ARBA00022598"/>
    </source>
</evidence>
<dbReference type="InterPro" id="IPR044136">
    <property type="entry name" value="Lys-tRNA-ligase_II_N"/>
</dbReference>
<gene>
    <name evidence="8 11" type="primary">lysS</name>
    <name evidence="11" type="ORF">ACFSSA_09800</name>
</gene>
<proteinExistence type="inferred from homology"/>
<dbReference type="PROSITE" id="PS50862">
    <property type="entry name" value="AA_TRNA_LIGASE_II"/>
    <property type="match status" value="1"/>
</dbReference>
<dbReference type="Proteomes" id="UP001597375">
    <property type="component" value="Unassembled WGS sequence"/>
</dbReference>
<evidence type="ECO:0000256" key="6">
    <source>
        <dbReference type="ARBA" id="ARBA00023146"/>
    </source>
</evidence>
<reference evidence="12" key="1">
    <citation type="journal article" date="2019" name="Int. J. Syst. Evol. Microbiol.">
        <title>The Global Catalogue of Microorganisms (GCM) 10K type strain sequencing project: providing services to taxonomists for standard genome sequencing and annotation.</title>
        <authorList>
            <consortium name="The Broad Institute Genomics Platform"/>
            <consortium name="The Broad Institute Genome Sequencing Center for Infectious Disease"/>
            <person name="Wu L."/>
            <person name="Ma J."/>
        </authorList>
    </citation>
    <scope>NUCLEOTIDE SEQUENCE [LARGE SCALE GENOMIC DNA]</scope>
    <source>
        <strain evidence="12">CGMCC 4.7106</strain>
    </source>
</reference>
<dbReference type="InterPro" id="IPR004364">
    <property type="entry name" value="Aa-tRNA-synt_II"/>
</dbReference>
<name>A0ABW5D8W6_9BACT</name>
<evidence type="ECO:0000256" key="8">
    <source>
        <dbReference type="HAMAP-Rule" id="MF_00252"/>
    </source>
</evidence>
<organism evidence="11 12">
    <name type="scientific">Luteolibacter algae</name>
    <dbReference type="NCBI Taxonomy" id="454151"/>
    <lineage>
        <taxon>Bacteria</taxon>
        <taxon>Pseudomonadati</taxon>
        <taxon>Verrucomicrobiota</taxon>
        <taxon>Verrucomicrobiia</taxon>
        <taxon>Verrucomicrobiales</taxon>
        <taxon>Verrucomicrobiaceae</taxon>
        <taxon>Luteolibacter</taxon>
    </lineage>
</organism>
<keyword evidence="8" id="KW-0648">Protein biosynthesis</keyword>
<dbReference type="Gene3D" id="2.40.50.140">
    <property type="entry name" value="Nucleic acid-binding proteins"/>
    <property type="match status" value="1"/>
</dbReference>
<accession>A0ABW5D8W6</accession>
<dbReference type="InterPro" id="IPR012340">
    <property type="entry name" value="NA-bd_OB-fold"/>
</dbReference>
<comment type="similarity">
    <text evidence="1 8">Belongs to the class-II aminoacyl-tRNA synthetase family.</text>
</comment>
<evidence type="ECO:0000256" key="7">
    <source>
        <dbReference type="ARBA" id="ARBA00048573"/>
    </source>
</evidence>
<dbReference type="Pfam" id="PF00152">
    <property type="entry name" value="tRNA-synt_2"/>
    <property type="match status" value="1"/>
</dbReference>
<keyword evidence="6 8" id="KW-0030">Aminoacyl-tRNA synthetase</keyword>
<dbReference type="InterPro" id="IPR006195">
    <property type="entry name" value="aa-tRNA-synth_II"/>
</dbReference>
<keyword evidence="3 8" id="KW-0479">Metal-binding</keyword>
<dbReference type="InterPro" id="IPR002313">
    <property type="entry name" value="Lys-tRNA-ligase_II"/>
</dbReference>
<evidence type="ECO:0000256" key="4">
    <source>
        <dbReference type="ARBA" id="ARBA00022741"/>
    </source>
</evidence>
<keyword evidence="12" id="KW-1185">Reference proteome</keyword>
<keyword evidence="4 8" id="KW-0547">Nucleotide-binding</keyword>
<dbReference type="PANTHER" id="PTHR42918:SF15">
    <property type="entry name" value="LYSINE--TRNA LIGASE, CHLOROPLASTIC_MITOCHONDRIAL"/>
    <property type="match status" value="1"/>
</dbReference>
<comment type="caution">
    <text evidence="11">The sequence shown here is derived from an EMBL/GenBank/DDBJ whole genome shotgun (WGS) entry which is preliminary data.</text>
</comment>
<dbReference type="NCBIfam" id="NF001756">
    <property type="entry name" value="PRK00484.1"/>
    <property type="match status" value="1"/>
</dbReference>
<keyword evidence="5 8" id="KW-0067">ATP-binding</keyword>
<dbReference type="PRINTS" id="PR00982">
    <property type="entry name" value="TRNASYNTHLYS"/>
</dbReference>
<dbReference type="CDD" id="cd04322">
    <property type="entry name" value="LysRS_N"/>
    <property type="match status" value="1"/>
</dbReference>
<dbReference type="HAMAP" id="MF_00252">
    <property type="entry name" value="Lys_tRNA_synth_class2"/>
    <property type="match status" value="1"/>
</dbReference>
<feature type="domain" description="Aminoacyl-transfer RNA synthetases class-II family profile" evidence="10">
    <location>
        <begin position="212"/>
        <end position="522"/>
    </location>
</feature>
<dbReference type="SUPFAM" id="SSF50249">
    <property type="entry name" value="Nucleic acid-binding proteins"/>
    <property type="match status" value="1"/>
</dbReference>
<evidence type="ECO:0000256" key="1">
    <source>
        <dbReference type="ARBA" id="ARBA00008226"/>
    </source>
</evidence>
<feature type="binding site" evidence="8">
    <location>
        <position position="443"/>
    </location>
    <ligand>
        <name>Mg(2+)</name>
        <dbReference type="ChEBI" id="CHEBI:18420"/>
        <label>1</label>
    </ligand>
</feature>
<feature type="binding site" evidence="8">
    <location>
        <position position="450"/>
    </location>
    <ligand>
        <name>Mg(2+)</name>
        <dbReference type="ChEBI" id="CHEBI:18420"/>
        <label>2</label>
    </ligand>
</feature>
<keyword evidence="8" id="KW-0963">Cytoplasm</keyword>
<dbReference type="Gene3D" id="3.30.930.10">
    <property type="entry name" value="Bira Bifunctional Protein, Domain 2"/>
    <property type="match status" value="1"/>
</dbReference>
<dbReference type="EC" id="6.1.1.6" evidence="8"/>
<dbReference type="InterPro" id="IPR018149">
    <property type="entry name" value="Lys-tRNA-synth_II_C"/>
</dbReference>
<evidence type="ECO:0000313" key="11">
    <source>
        <dbReference type="EMBL" id="MFD2256970.1"/>
    </source>
</evidence>
<dbReference type="PANTHER" id="PTHR42918">
    <property type="entry name" value="LYSYL-TRNA SYNTHETASE"/>
    <property type="match status" value="1"/>
</dbReference>
<protein>
    <recommendedName>
        <fullName evidence="8">Lysine--tRNA ligase</fullName>
        <ecNumber evidence="8">6.1.1.6</ecNumber>
    </recommendedName>
    <alternativeName>
        <fullName evidence="8">Lysyl-tRNA synthetase</fullName>
        <shortName evidence="8">LysRS</shortName>
    </alternativeName>
</protein>
<feature type="binding site" evidence="8">
    <location>
        <position position="450"/>
    </location>
    <ligand>
        <name>Mg(2+)</name>
        <dbReference type="ChEBI" id="CHEBI:18420"/>
        <label>1</label>
    </ligand>
</feature>